<dbReference type="GeneID" id="68357751"/>
<reference evidence="1" key="1">
    <citation type="submission" date="2021-09" db="EMBL/GenBank/DDBJ databases">
        <title>A high-quality genome of the endoparasitic fungus Hirsutella rhossiliensis with a comparison of Hirsutella genomes reveals transposable elements contributing to genome size variation.</title>
        <authorList>
            <person name="Lin R."/>
            <person name="Jiao Y."/>
            <person name="Sun X."/>
            <person name="Ling J."/>
            <person name="Xie B."/>
            <person name="Cheng X."/>
        </authorList>
    </citation>
    <scope>NUCLEOTIDE SEQUENCE</scope>
    <source>
        <strain evidence="1">HR02</strain>
    </source>
</reference>
<sequence>MARKWYPVHKVKYNIALPDPDMPPGRLHHAILVQTKKNGSGTLYHVIGDITSRGGMTYESKKTENPAGSRSFHSQELLGYTHSDAHPGQWNSVLSLLPTPPQQKVSNPKKHGRVEPFKEKIGEYQYVFYEPGEDRQPLWKCTEWVEWYAIPALWENGLIQDQIPSTEGQSSSSEWVWDEGVGLYRYWDETANVWVWQERE</sequence>
<dbReference type="Pfam" id="PF20174">
    <property type="entry name" value="DUF6540"/>
    <property type="match status" value="1"/>
</dbReference>
<gene>
    <name evidence="1" type="ORF">HRG_08622</name>
</gene>
<proteinExistence type="predicted"/>
<dbReference type="RefSeq" id="XP_044717980.1">
    <property type="nucleotide sequence ID" value="XM_044867093.1"/>
</dbReference>
<comment type="caution">
    <text evidence="1">The sequence shown here is derived from an EMBL/GenBank/DDBJ whole genome shotgun (WGS) entry which is preliminary data.</text>
</comment>
<dbReference type="InterPro" id="IPR046670">
    <property type="entry name" value="DUF6540"/>
</dbReference>
<dbReference type="Proteomes" id="UP000824596">
    <property type="component" value="Unassembled WGS sequence"/>
</dbReference>
<evidence type="ECO:0000313" key="1">
    <source>
        <dbReference type="EMBL" id="KAH0960467.1"/>
    </source>
</evidence>
<dbReference type="OrthoDB" id="4135672at2759"/>
<dbReference type="AlphaFoldDB" id="A0A9P8MS81"/>
<evidence type="ECO:0000313" key="2">
    <source>
        <dbReference type="Proteomes" id="UP000824596"/>
    </source>
</evidence>
<accession>A0A9P8MS81</accession>
<name>A0A9P8MS81_9HYPO</name>
<dbReference type="EMBL" id="JAIZPD010000010">
    <property type="protein sequence ID" value="KAH0960467.1"/>
    <property type="molecule type" value="Genomic_DNA"/>
</dbReference>
<organism evidence="1 2">
    <name type="scientific">Hirsutella rhossiliensis</name>
    <dbReference type="NCBI Taxonomy" id="111463"/>
    <lineage>
        <taxon>Eukaryota</taxon>
        <taxon>Fungi</taxon>
        <taxon>Dikarya</taxon>
        <taxon>Ascomycota</taxon>
        <taxon>Pezizomycotina</taxon>
        <taxon>Sordariomycetes</taxon>
        <taxon>Hypocreomycetidae</taxon>
        <taxon>Hypocreales</taxon>
        <taxon>Ophiocordycipitaceae</taxon>
        <taxon>Hirsutella</taxon>
    </lineage>
</organism>
<protein>
    <submittedName>
        <fullName evidence="1">Uncharacterized protein</fullName>
    </submittedName>
</protein>
<keyword evidence="2" id="KW-1185">Reference proteome</keyword>